<dbReference type="PROSITE" id="PS00138">
    <property type="entry name" value="SUBTILASE_SER"/>
    <property type="match status" value="1"/>
</dbReference>
<gene>
    <name evidence="10" type="ORF">ANME2D_00454</name>
</gene>
<evidence type="ECO:0000256" key="7">
    <source>
        <dbReference type="PROSITE-ProRule" id="PRU01240"/>
    </source>
</evidence>
<keyword evidence="5 7" id="KW-0720">Serine protease</keyword>
<dbReference type="AlphaFoldDB" id="A0A062VA58"/>
<dbReference type="Pfam" id="PF05922">
    <property type="entry name" value="Inhibitor_I9"/>
    <property type="match status" value="1"/>
</dbReference>
<dbReference type="RefSeq" id="WP_052368517.1">
    <property type="nucleotide sequence ID" value="NZ_JMIY01000001.1"/>
</dbReference>
<dbReference type="PATRIC" id="fig|1392998.3.peg.51"/>
<keyword evidence="3" id="KW-0479">Metal-binding</keyword>
<name>A0A062VA58_9EURY</name>
<evidence type="ECO:0000259" key="9">
    <source>
        <dbReference type="Pfam" id="PF05922"/>
    </source>
</evidence>
<dbReference type="EC" id="3.4.21.62" evidence="10"/>
<protein>
    <submittedName>
        <fullName evidence="10">Subtilisin-like serine protease</fullName>
        <ecNumber evidence="10">3.4.21.62</ecNumber>
    </submittedName>
</protein>
<dbReference type="InterPro" id="IPR034202">
    <property type="entry name" value="Subtilisin_Carlsberg-like"/>
</dbReference>
<dbReference type="InterPro" id="IPR037045">
    <property type="entry name" value="S8pro/Inhibitor_I9_sf"/>
</dbReference>
<evidence type="ECO:0000256" key="1">
    <source>
        <dbReference type="ARBA" id="ARBA00011073"/>
    </source>
</evidence>
<dbReference type="CDD" id="cd07477">
    <property type="entry name" value="Peptidases_S8_Subtilisin_subset"/>
    <property type="match status" value="1"/>
</dbReference>
<dbReference type="PANTHER" id="PTHR43806">
    <property type="entry name" value="PEPTIDASE S8"/>
    <property type="match status" value="1"/>
</dbReference>
<dbReference type="OrthoDB" id="341609at2157"/>
<dbReference type="PANTHER" id="PTHR43806:SF11">
    <property type="entry name" value="CEREVISIN-RELATED"/>
    <property type="match status" value="1"/>
</dbReference>
<keyword evidence="4 7" id="KW-0378">Hydrolase</keyword>
<dbReference type="GO" id="GO:0004252">
    <property type="term" value="F:serine-type endopeptidase activity"/>
    <property type="evidence" value="ECO:0007669"/>
    <property type="project" value="UniProtKB-UniRule"/>
</dbReference>
<feature type="active site" description="Charge relay system" evidence="6 7">
    <location>
        <position position="139"/>
    </location>
</feature>
<accession>A0A062VA58</accession>
<dbReference type="GO" id="GO:0006508">
    <property type="term" value="P:proteolysis"/>
    <property type="evidence" value="ECO:0007669"/>
    <property type="project" value="UniProtKB-KW"/>
</dbReference>
<comment type="caution">
    <text evidence="10">The sequence shown here is derived from an EMBL/GenBank/DDBJ whole genome shotgun (WGS) entry which is preliminary data.</text>
</comment>
<feature type="domain" description="Peptidase S8/S53" evidence="8">
    <location>
        <begin position="130"/>
        <end position="369"/>
    </location>
</feature>
<keyword evidence="2 7" id="KW-0645">Protease</keyword>
<dbReference type="PROSITE" id="PS51892">
    <property type="entry name" value="SUBTILASE"/>
    <property type="match status" value="1"/>
</dbReference>
<dbReference type="Pfam" id="PF00082">
    <property type="entry name" value="Peptidase_S8"/>
    <property type="match status" value="1"/>
</dbReference>
<evidence type="ECO:0000256" key="6">
    <source>
        <dbReference type="PIRSR" id="PIRSR615500-1"/>
    </source>
</evidence>
<comment type="similarity">
    <text evidence="1 7">Belongs to the peptidase S8 family.</text>
</comment>
<feature type="active site" description="Charge relay system" evidence="6 7">
    <location>
        <position position="172"/>
    </location>
</feature>
<evidence type="ECO:0000256" key="2">
    <source>
        <dbReference type="ARBA" id="ARBA00022670"/>
    </source>
</evidence>
<reference evidence="10 11" key="1">
    <citation type="journal article" date="2013" name="Nature">
        <title>Anaerobic oxidation of methane coupled to nitrate reduction in a novel archaeal lineage.</title>
        <authorList>
            <person name="Haroon M.F."/>
            <person name="Hu S."/>
            <person name="Shi Y."/>
            <person name="Imelfort M."/>
            <person name="Keller J."/>
            <person name="Hugenholtz P."/>
            <person name="Yuan Z."/>
            <person name="Tyson G.W."/>
        </authorList>
    </citation>
    <scope>NUCLEOTIDE SEQUENCE [LARGE SCALE GENOMIC DNA]</scope>
    <source>
        <strain evidence="10 11">ANME-2d</strain>
    </source>
</reference>
<dbReference type="PRINTS" id="PR00723">
    <property type="entry name" value="SUBTILISIN"/>
</dbReference>
<dbReference type="InterPro" id="IPR036852">
    <property type="entry name" value="Peptidase_S8/S53_dom_sf"/>
</dbReference>
<dbReference type="SUPFAM" id="SSF52743">
    <property type="entry name" value="Subtilisin-like"/>
    <property type="match status" value="1"/>
</dbReference>
<sequence length="390" mass="41310">MVERVSYIVTFKTKNERADKESDKVEIFRSAIKSPVNVIEAASALRLPAHVPAENIALDINEYEAPIVTAKLTDDDVAALKKDPNVAAVEPDGKCYALPAVECQPSPEVETIPWGIDRIKAPQAWDITKGKGMKVAVCDTGVDYTHPDFSPNYRGGISFVPAETDPKDFNGHGTHVAGTIIGVAPSAYLYAVKVLGSDGSGNFSWIIAGIDWCVRNGMHVLNMSLGAPSAPTTALERMCNLAWSRGLILVAAAGNDRGPVNFPARYQSVIAVSAIDSANVIAEFSSRGPEVELCAPGVDVLSTLPGDRYGTLSGTSMACPHVAGVATLALSSHRWAPSDVAKNVAIRRLLASTAENLGIPGRDEEYGFGRVNADEAAFRLEVPSAVSGLP</sequence>
<evidence type="ECO:0000256" key="3">
    <source>
        <dbReference type="ARBA" id="ARBA00022723"/>
    </source>
</evidence>
<dbReference type="Proteomes" id="UP000027153">
    <property type="component" value="Unassembled WGS sequence"/>
</dbReference>
<keyword evidence="11" id="KW-1185">Reference proteome</keyword>
<evidence type="ECO:0000256" key="5">
    <source>
        <dbReference type="ARBA" id="ARBA00022825"/>
    </source>
</evidence>
<dbReference type="InterPro" id="IPR010259">
    <property type="entry name" value="S8pro/Inhibitor_I9"/>
</dbReference>
<evidence type="ECO:0000259" key="8">
    <source>
        <dbReference type="Pfam" id="PF00082"/>
    </source>
</evidence>
<dbReference type="Gene3D" id="3.40.50.200">
    <property type="entry name" value="Peptidase S8/S53 domain"/>
    <property type="match status" value="1"/>
</dbReference>
<dbReference type="EMBL" id="JMIY01000001">
    <property type="protein sequence ID" value="KCZ73388.1"/>
    <property type="molecule type" value="Genomic_DNA"/>
</dbReference>
<evidence type="ECO:0000313" key="10">
    <source>
        <dbReference type="EMBL" id="KCZ73388.1"/>
    </source>
</evidence>
<proteinExistence type="inferred from homology"/>
<dbReference type="InterPro" id="IPR023828">
    <property type="entry name" value="Peptidase_S8_Ser-AS"/>
</dbReference>
<evidence type="ECO:0000313" key="11">
    <source>
        <dbReference type="Proteomes" id="UP000027153"/>
    </source>
</evidence>
<feature type="domain" description="Inhibitor I9" evidence="9">
    <location>
        <begin position="6"/>
        <end position="94"/>
    </location>
</feature>
<dbReference type="InterPro" id="IPR015500">
    <property type="entry name" value="Peptidase_S8_subtilisin-rel"/>
</dbReference>
<feature type="active site" description="Charge relay system" evidence="6 7">
    <location>
        <position position="316"/>
    </location>
</feature>
<dbReference type="InterPro" id="IPR050131">
    <property type="entry name" value="Peptidase_S8_subtilisin-like"/>
</dbReference>
<dbReference type="Gene3D" id="3.30.70.80">
    <property type="entry name" value="Peptidase S8 propeptide/proteinase inhibitor I9"/>
    <property type="match status" value="1"/>
</dbReference>
<dbReference type="GO" id="GO:0046872">
    <property type="term" value="F:metal ion binding"/>
    <property type="evidence" value="ECO:0007669"/>
    <property type="project" value="UniProtKB-KW"/>
</dbReference>
<evidence type="ECO:0000256" key="4">
    <source>
        <dbReference type="ARBA" id="ARBA00022801"/>
    </source>
</evidence>
<dbReference type="InterPro" id="IPR000209">
    <property type="entry name" value="Peptidase_S8/S53_dom"/>
</dbReference>
<organism evidence="10 11">
    <name type="scientific">Candidatus Methanoperedens nitratireducens</name>
    <dbReference type="NCBI Taxonomy" id="1392998"/>
    <lineage>
        <taxon>Archaea</taxon>
        <taxon>Methanobacteriati</taxon>
        <taxon>Methanobacteriota</taxon>
        <taxon>Stenosarchaea group</taxon>
        <taxon>Methanomicrobia</taxon>
        <taxon>Methanosarcinales</taxon>
        <taxon>ANME-2 cluster</taxon>
        <taxon>Candidatus Methanoperedentaceae</taxon>
        <taxon>Candidatus Methanoperedens</taxon>
    </lineage>
</organism>